<gene>
    <name evidence="1" type="ORF">F1609_08105</name>
</gene>
<accession>A0ABX0LZX2</accession>
<evidence type="ECO:0008006" key="3">
    <source>
        <dbReference type="Google" id="ProtNLM"/>
    </source>
</evidence>
<dbReference type="RefSeq" id="WP_167075969.1">
    <property type="nucleotide sequence ID" value="NZ_VVIW01000003.1"/>
</dbReference>
<keyword evidence="2" id="KW-1185">Reference proteome</keyword>
<reference evidence="1 2" key="1">
    <citation type="submission" date="2019-09" db="EMBL/GenBank/DDBJ databases">
        <title>Taxonomy of Antarctic Massilia spp.: description of Massilia rubra sp. nov., Massilia aquatica sp. nov., Massilia mucilaginosa sp. nov., Massilia frigida sp. nov. isolated from streams, lakes and regoliths.</title>
        <authorList>
            <person name="Holochova P."/>
            <person name="Sedlacek I."/>
            <person name="Kralova S."/>
            <person name="Maslanova I."/>
            <person name="Busse H.-J."/>
            <person name="Stankova E."/>
            <person name="Vrbovska V."/>
            <person name="Kovarovic V."/>
            <person name="Bartak M."/>
            <person name="Svec P."/>
            <person name="Pantucek R."/>
        </authorList>
    </citation>
    <scope>NUCLEOTIDE SEQUENCE [LARGE SCALE GENOMIC DNA]</scope>
    <source>
        <strain evidence="1 2">CCM 8693</strain>
    </source>
</reference>
<protein>
    <recommendedName>
        <fullName evidence="3">Tail fiber protein</fullName>
    </recommendedName>
</protein>
<proteinExistence type="predicted"/>
<name>A0ABX0LZX2_9BURK</name>
<comment type="caution">
    <text evidence="1">The sequence shown here is derived from an EMBL/GenBank/DDBJ whole genome shotgun (WGS) entry which is preliminary data.</text>
</comment>
<organism evidence="1 2">
    <name type="scientific">Massilia aquatica</name>
    <dbReference type="NCBI Taxonomy" id="2609000"/>
    <lineage>
        <taxon>Bacteria</taxon>
        <taxon>Pseudomonadati</taxon>
        <taxon>Pseudomonadota</taxon>
        <taxon>Betaproteobacteria</taxon>
        <taxon>Burkholderiales</taxon>
        <taxon>Oxalobacteraceae</taxon>
        <taxon>Telluria group</taxon>
        <taxon>Massilia</taxon>
    </lineage>
</organism>
<evidence type="ECO:0000313" key="1">
    <source>
        <dbReference type="EMBL" id="NHZ40122.1"/>
    </source>
</evidence>
<dbReference type="Proteomes" id="UP000819052">
    <property type="component" value="Unassembled WGS sequence"/>
</dbReference>
<evidence type="ECO:0000313" key="2">
    <source>
        <dbReference type="Proteomes" id="UP000819052"/>
    </source>
</evidence>
<sequence>MTITAIPPLDRLSPTFRADTDTYFASRIPTLTVELNTLADDLTIKQGLASAAAIAANNDKITTAGLKDTAQLAADAAASYRTQAKGWADAAADSAKTIGITAAFSDVNPIVKNAADNSKTGRFDLSFISPSTQPVIQWPNKSGKMALIGDGGLAFLGEVTLAAPAAAIDFLTIFNTPAHDRFLITVHYAKAVTDFVPAALRFAVGGVVETGNVYGIAALTGSQTSGSNTLWPLGPTGTNNPKDYEITVYDKNRTLSSSGCTWLHLYGTGTQMFTGSFNPPNPNPISGFRIVTINNTNIAAGAIVRVYGYAKS</sequence>
<dbReference type="EMBL" id="VVIW01000003">
    <property type="protein sequence ID" value="NHZ40122.1"/>
    <property type="molecule type" value="Genomic_DNA"/>
</dbReference>